<dbReference type="SUPFAM" id="SSF158472">
    <property type="entry name" value="HAMP domain-like"/>
    <property type="match status" value="1"/>
</dbReference>
<dbReference type="PRINTS" id="PR00344">
    <property type="entry name" value="BCTRLSENSOR"/>
</dbReference>
<dbReference type="InterPro" id="IPR050351">
    <property type="entry name" value="BphY/WalK/GraS-like"/>
</dbReference>
<dbReference type="AlphaFoldDB" id="A0A1W6LLK5"/>
<evidence type="ECO:0000256" key="4">
    <source>
        <dbReference type="ARBA" id="ARBA00022475"/>
    </source>
</evidence>
<feature type="domain" description="Histidine kinase" evidence="13">
    <location>
        <begin position="370"/>
        <end position="590"/>
    </location>
</feature>
<accession>A0A1W6LLK5</accession>
<keyword evidence="7" id="KW-0547">Nucleotide-binding</keyword>
<evidence type="ECO:0000256" key="6">
    <source>
        <dbReference type="ARBA" id="ARBA00022679"/>
    </source>
</evidence>
<dbReference type="GO" id="GO:0005524">
    <property type="term" value="F:ATP binding"/>
    <property type="evidence" value="ECO:0007669"/>
    <property type="project" value="UniProtKB-KW"/>
</dbReference>
<dbReference type="CDD" id="cd06225">
    <property type="entry name" value="HAMP"/>
    <property type="match status" value="1"/>
</dbReference>
<reference evidence="16" key="1">
    <citation type="submission" date="2017-04" db="EMBL/GenBank/DDBJ databases">
        <title>Comparative genomics and description of representatives of a novel lineage of planctomycetes thriving in anoxic sediments.</title>
        <authorList>
            <person name="Spring S."/>
            <person name="Bunk B."/>
            <person name="Sproer C."/>
        </authorList>
    </citation>
    <scope>NUCLEOTIDE SEQUENCE [LARGE SCALE GENOMIC DNA]</scope>
    <source>
        <strain evidence="16">ST-PulAB-D4</strain>
    </source>
</reference>
<keyword evidence="4" id="KW-1003">Cell membrane</keyword>
<dbReference type="CDD" id="cd00130">
    <property type="entry name" value="PAS"/>
    <property type="match status" value="1"/>
</dbReference>
<keyword evidence="12" id="KW-0812">Transmembrane</keyword>
<keyword evidence="11 12" id="KW-0472">Membrane</keyword>
<dbReference type="InterPro" id="IPR035965">
    <property type="entry name" value="PAS-like_dom_sf"/>
</dbReference>
<dbReference type="InterPro" id="IPR000014">
    <property type="entry name" value="PAS"/>
</dbReference>
<feature type="transmembrane region" description="Helical" evidence="12">
    <location>
        <begin position="162"/>
        <end position="191"/>
    </location>
</feature>
<dbReference type="STRING" id="1941349.STSP1_01035"/>
<dbReference type="InterPro" id="IPR003661">
    <property type="entry name" value="HisK_dim/P_dom"/>
</dbReference>
<dbReference type="GO" id="GO:0000155">
    <property type="term" value="F:phosphorelay sensor kinase activity"/>
    <property type="evidence" value="ECO:0007669"/>
    <property type="project" value="InterPro"/>
</dbReference>
<evidence type="ECO:0000256" key="2">
    <source>
        <dbReference type="ARBA" id="ARBA00004236"/>
    </source>
</evidence>
<dbReference type="PROSITE" id="PS50109">
    <property type="entry name" value="HIS_KIN"/>
    <property type="match status" value="1"/>
</dbReference>
<name>A0A1W6LLK5_9BACT</name>
<dbReference type="EC" id="2.7.13.3" evidence="3"/>
<dbReference type="GO" id="GO:0016036">
    <property type="term" value="P:cellular response to phosphate starvation"/>
    <property type="evidence" value="ECO:0007669"/>
    <property type="project" value="TreeGrafter"/>
</dbReference>
<keyword evidence="5" id="KW-0597">Phosphoprotein</keyword>
<evidence type="ECO:0000256" key="11">
    <source>
        <dbReference type="ARBA" id="ARBA00023136"/>
    </source>
</evidence>
<comment type="subcellular location">
    <subcellularLocation>
        <location evidence="2">Cell membrane</location>
    </subcellularLocation>
</comment>
<dbReference type="Pfam" id="PF13426">
    <property type="entry name" value="PAS_9"/>
    <property type="match status" value="1"/>
</dbReference>
<evidence type="ECO:0000256" key="9">
    <source>
        <dbReference type="ARBA" id="ARBA00022840"/>
    </source>
</evidence>
<evidence type="ECO:0000313" key="16">
    <source>
        <dbReference type="Proteomes" id="UP000193334"/>
    </source>
</evidence>
<organism evidence="15 16">
    <name type="scientific">Sedimentisphaera salicampi</name>
    <dbReference type="NCBI Taxonomy" id="1941349"/>
    <lineage>
        <taxon>Bacteria</taxon>
        <taxon>Pseudomonadati</taxon>
        <taxon>Planctomycetota</taxon>
        <taxon>Phycisphaerae</taxon>
        <taxon>Sedimentisphaerales</taxon>
        <taxon>Sedimentisphaeraceae</taxon>
        <taxon>Sedimentisphaera</taxon>
    </lineage>
</organism>
<dbReference type="CDD" id="cd00075">
    <property type="entry name" value="HATPase"/>
    <property type="match status" value="1"/>
</dbReference>
<dbReference type="Gene3D" id="1.10.287.130">
    <property type="match status" value="1"/>
</dbReference>
<dbReference type="Gene3D" id="3.30.450.20">
    <property type="entry name" value="PAS domain"/>
    <property type="match status" value="1"/>
</dbReference>
<dbReference type="InterPro" id="IPR004358">
    <property type="entry name" value="Sig_transdc_His_kin-like_C"/>
</dbReference>
<sequence>MKKKSIFWRFFRTVLAVVFLSLLFCFISLEKSVSQVSAEFSKKNLSNAASLAEKVLQSAVENLDYEKMESICITLGNKTDLRFTIINRQGNVLADSSTTPSGLKNYSDNPHFIQAIENRKQKEEIYTPENEEPMCIYTAVETSNNESFILKCCRRQSLSSQYSAIIASAMLKISGVSLLIAAISSAFLANVTIRPLIKMRKGVIDFAEGKLDKKLEIPETHEMGSLAKSLNNMARELDKKIAQITEQQASQEAILTSMVEAVVALSNKKDIIMANKAAVELFGLQEGYIGNYYANLIRNTDFQTAIENTTKEGSSKREIVLMRNNNEFILHLQGTVLKNPSGETIGSLYVLNDVTEIKRLEAIRKDFVANVSHELKTPVTSIKGFAEMLEDGGISSPEDQAKFIGIIARQTQRLEAIIEDLLSISKLEQKGDQLRVDIEPADIRDIVISAMQLCEKRASQKNISIELTSSGDIHIPVNPNLLEQAVMNLVDNAVKYSSENTEVHITIVQDSDETRIAVQDHGCGIPKSEQERLFERFYRVDKGRSRELGGTGLGLSIVKHIVSTVHGGRITLESTLNKGSTFTIHLPKNSKNT</sequence>
<dbReference type="GO" id="GO:0004721">
    <property type="term" value="F:phosphoprotein phosphatase activity"/>
    <property type="evidence" value="ECO:0007669"/>
    <property type="project" value="TreeGrafter"/>
</dbReference>
<dbReference type="EMBL" id="CP021023">
    <property type="protein sequence ID" value="ARN56647.1"/>
    <property type="molecule type" value="Genomic_DNA"/>
</dbReference>
<keyword evidence="10" id="KW-0902">Two-component regulatory system</keyword>
<evidence type="ECO:0000256" key="3">
    <source>
        <dbReference type="ARBA" id="ARBA00012438"/>
    </source>
</evidence>
<evidence type="ECO:0000256" key="5">
    <source>
        <dbReference type="ARBA" id="ARBA00022553"/>
    </source>
</evidence>
<dbReference type="SUPFAM" id="SSF55785">
    <property type="entry name" value="PYP-like sensor domain (PAS domain)"/>
    <property type="match status" value="1"/>
</dbReference>
<keyword evidence="12" id="KW-1133">Transmembrane helix</keyword>
<dbReference type="InterPro" id="IPR036097">
    <property type="entry name" value="HisK_dim/P_sf"/>
</dbReference>
<keyword evidence="16" id="KW-1185">Reference proteome</keyword>
<evidence type="ECO:0000259" key="14">
    <source>
        <dbReference type="PROSITE" id="PS50885"/>
    </source>
</evidence>
<feature type="domain" description="HAMP" evidence="14">
    <location>
        <begin position="190"/>
        <end position="242"/>
    </location>
</feature>
<dbReference type="SMART" id="SM00304">
    <property type="entry name" value="HAMP"/>
    <property type="match status" value="1"/>
</dbReference>
<dbReference type="CDD" id="cd00082">
    <property type="entry name" value="HisKA"/>
    <property type="match status" value="1"/>
</dbReference>
<dbReference type="SMART" id="SM00388">
    <property type="entry name" value="HisKA"/>
    <property type="match status" value="1"/>
</dbReference>
<dbReference type="PROSITE" id="PS50885">
    <property type="entry name" value="HAMP"/>
    <property type="match status" value="1"/>
</dbReference>
<dbReference type="InterPro" id="IPR005467">
    <property type="entry name" value="His_kinase_dom"/>
</dbReference>
<keyword evidence="9" id="KW-0067">ATP-binding</keyword>
<dbReference type="GO" id="GO:0005886">
    <property type="term" value="C:plasma membrane"/>
    <property type="evidence" value="ECO:0007669"/>
    <property type="project" value="UniProtKB-SubCell"/>
</dbReference>
<dbReference type="SUPFAM" id="SSF55874">
    <property type="entry name" value="ATPase domain of HSP90 chaperone/DNA topoisomerase II/histidine kinase"/>
    <property type="match status" value="1"/>
</dbReference>
<evidence type="ECO:0000256" key="1">
    <source>
        <dbReference type="ARBA" id="ARBA00000085"/>
    </source>
</evidence>
<dbReference type="Pfam" id="PF02518">
    <property type="entry name" value="HATPase_c"/>
    <property type="match status" value="1"/>
</dbReference>
<dbReference type="Gene3D" id="6.10.340.10">
    <property type="match status" value="1"/>
</dbReference>
<dbReference type="Pfam" id="PF00512">
    <property type="entry name" value="HisKA"/>
    <property type="match status" value="1"/>
</dbReference>
<dbReference type="FunFam" id="1.10.287.130:FF:000008">
    <property type="entry name" value="Two-component sensor histidine kinase"/>
    <property type="match status" value="1"/>
</dbReference>
<proteinExistence type="predicted"/>
<comment type="catalytic activity">
    <reaction evidence="1">
        <text>ATP + protein L-histidine = ADP + protein N-phospho-L-histidine.</text>
        <dbReference type="EC" id="2.7.13.3"/>
    </reaction>
</comment>
<evidence type="ECO:0000256" key="12">
    <source>
        <dbReference type="SAM" id="Phobius"/>
    </source>
</evidence>
<dbReference type="RefSeq" id="WP_085755335.1">
    <property type="nucleotide sequence ID" value="NZ_CP021023.1"/>
</dbReference>
<evidence type="ECO:0000313" key="15">
    <source>
        <dbReference type="EMBL" id="ARN56647.1"/>
    </source>
</evidence>
<dbReference type="PANTHER" id="PTHR45453">
    <property type="entry name" value="PHOSPHATE REGULON SENSOR PROTEIN PHOR"/>
    <property type="match status" value="1"/>
</dbReference>
<dbReference type="Proteomes" id="UP000193334">
    <property type="component" value="Chromosome"/>
</dbReference>
<protein>
    <recommendedName>
        <fullName evidence="3">histidine kinase</fullName>
        <ecNumber evidence="3">2.7.13.3</ecNumber>
    </recommendedName>
</protein>
<dbReference type="SUPFAM" id="SSF47384">
    <property type="entry name" value="Homodimeric domain of signal transducing histidine kinase"/>
    <property type="match status" value="1"/>
</dbReference>
<dbReference type="Pfam" id="PF00672">
    <property type="entry name" value="HAMP"/>
    <property type="match status" value="1"/>
</dbReference>
<evidence type="ECO:0000256" key="7">
    <source>
        <dbReference type="ARBA" id="ARBA00022741"/>
    </source>
</evidence>
<dbReference type="PANTHER" id="PTHR45453:SF1">
    <property type="entry name" value="PHOSPHATE REGULON SENSOR PROTEIN PHOR"/>
    <property type="match status" value="1"/>
</dbReference>
<dbReference type="InterPro" id="IPR003594">
    <property type="entry name" value="HATPase_dom"/>
</dbReference>
<dbReference type="SMART" id="SM00387">
    <property type="entry name" value="HATPase_c"/>
    <property type="match status" value="1"/>
</dbReference>
<keyword evidence="8 15" id="KW-0418">Kinase</keyword>
<keyword evidence="6 15" id="KW-0808">Transferase</keyword>
<dbReference type="InterPro" id="IPR003660">
    <property type="entry name" value="HAMP_dom"/>
</dbReference>
<dbReference type="Gene3D" id="3.30.565.10">
    <property type="entry name" value="Histidine kinase-like ATPase, C-terminal domain"/>
    <property type="match status" value="1"/>
</dbReference>
<dbReference type="InterPro" id="IPR036890">
    <property type="entry name" value="HATPase_C_sf"/>
</dbReference>
<evidence type="ECO:0000259" key="13">
    <source>
        <dbReference type="PROSITE" id="PS50109"/>
    </source>
</evidence>
<dbReference type="NCBIfam" id="TIGR00229">
    <property type="entry name" value="sensory_box"/>
    <property type="match status" value="1"/>
</dbReference>
<evidence type="ECO:0000256" key="10">
    <source>
        <dbReference type="ARBA" id="ARBA00023012"/>
    </source>
</evidence>
<dbReference type="FunFam" id="3.30.565.10:FF:000023">
    <property type="entry name" value="PAS domain-containing sensor histidine kinase"/>
    <property type="match status" value="1"/>
</dbReference>
<evidence type="ECO:0000256" key="8">
    <source>
        <dbReference type="ARBA" id="ARBA00022777"/>
    </source>
</evidence>
<gene>
    <name evidence="15" type="primary">yycG</name>
    <name evidence="15" type="ORF">STSP1_01035</name>
</gene>
<dbReference type="KEGG" id="pbp:STSP1_01035"/>